<sequence>MEEIDEKGKGVGENHLQIKILIDATKLLDMRYSDQEWIHGRRTMDSRLSWKAIGFLLERQNLSFVIEWYNMGLLNSKFIV</sequence>
<protein>
    <submittedName>
        <fullName evidence="1">Uncharacterized protein</fullName>
    </submittedName>
</protein>
<keyword evidence="2" id="KW-1185">Reference proteome</keyword>
<dbReference type="AlphaFoldDB" id="A0A0A0KQM8"/>
<reference evidence="1 2" key="1">
    <citation type="journal article" date="2009" name="Nat. Genet.">
        <title>The genome of the cucumber, Cucumis sativus L.</title>
        <authorList>
            <person name="Huang S."/>
            <person name="Li R."/>
            <person name="Zhang Z."/>
            <person name="Li L."/>
            <person name="Gu X."/>
            <person name="Fan W."/>
            <person name="Lucas W.J."/>
            <person name="Wang X."/>
            <person name="Xie B."/>
            <person name="Ni P."/>
            <person name="Ren Y."/>
            <person name="Zhu H."/>
            <person name="Li J."/>
            <person name="Lin K."/>
            <person name="Jin W."/>
            <person name="Fei Z."/>
            <person name="Li G."/>
            <person name="Staub J."/>
            <person name="Kilian A."/>
            <person name="van der Vossen E.A."/>
            <person name="Wu Y."/>
            <person name="Guo J."/>
            <person name="He J."/>
            <person name="Jia Z."/>
            <person name="Ren Y."/>
            <person name="Tian G."/>
            <person name="Lu Y."/>
            <person name="Ruan J."/>
            <person name="Qian W."/>
            <person name="Wang M."/>
            <person name="Huang Q."/>
            <person name="Li B."/>
            <person name="Xuan Z."/>
            <person name="Cao J."/>
            <person name="Asan"/>
            <person name="Wu Z."/>
            <person name="Zhang J."/>
            <person name="Cai Q."/>
            <person name="Bai Y."/>
            <person name="Zhao B."/>
            <person name="Han Y."/>
            <person name="Li Y."/>
            <person name="Li X."/>
            <person name="Wang S."/>
            <person name="Shi Q."/>
            <person name="Liu S."/>
            <person name="Cho W.K."/>
            <person name="Kim J.Y."/>
            <person name="Xu Y."/>
            <person name="Heller-Uszynska K."/>
            <person name="Miao H."/>
            <person name="Cheng Z."/>
            <person name="Zhang S."/>
            <person name="Wu J."/>
            <person name="Yang Y."/>
            <person name="Kang H."/>
            <person name="Li M."/>
            <person name="Liang H."/>
            <person name="Ren X."/>
            <person name="Shi Z."/>
            <person name="Wen M."/>
            <person name="Jian M."/>
            <person name="Yang H."/>
            <person name="Zhang G."/>
            <person name="Yang Z."/>
            <person name="Chen R."/>
            <person name="Liu S."/>
            <person name="Li J."/>
            <person name="Ma L."/>
            <person name="Liu H."/>
            <person name="Zhou Y."/>
            <person name="Zhao J."/>
            <person name="Fang X."/>
            <person name="Li G."/>
            <person name="Fang L."/>
            <person name="Li Y."/>
            <person name="Liu D."/>
            <person name="Zheng H."/>
            <person name="Zhang Y."/>
            <person name="Qin N."/>
            <person name="Li Z."/>
            <person name="Yang G."/>
            <person name="Yang S."/>
            <person name="Bolund L."/>
            <person name="Kristiansen K."/>
            <person name="Zheng H."/>
            <person name="Li S."/>
            <person name="Zhang X."/>
            <person name="Yang H."/>
            <person name="Wang J."/>
            <person name="Sun R."/>
            <person name="Zhang B."/>
            <person name="Jiang S."/>
            <person name="Wang J."/>
            <person name="Du Y."/>
            <person name="Li S."/>
        </authorList>
    </citation>
    <scope>NUCLEOTIDE SEQUENCE [LARGE SCALE GENOMIC DNA]</scope>
    <source>
        <strain evidence="2">cv. 9930</strain>
    </source>
</reference>
<organism evidence="1 2">
    <name type="scientific">Cucumis sativus</name>
    <name type="common">Cucumber</name>
    <dbReference type="NCBI Taxonomy" id="3659"/>
    <lineage>
        <taxon>Eukaryota</taxon>
        <taxon>Viridiplantae</taxon>
        <taxon>Streptophyta</taxon>
        <taxon>Embryophyta</taxon>
        <taxon>Tracheophyta</taxon>
        <taxon>Spermatophyta</taxon>
        <taxon>Magnoliopsida</taxon>
        <taxon>eudicotyledons</taxon>
        <taxon>Gunneridae</taxon>
        <taxon>Pentapetalae</taxon>
        <taxon>rosids</taxon>
        <taxon>fabids</taxon>
        <taxon>Cucurbitales</taxon>
        <taxon>Cucurbitaceae</taxon>
        <taxon>Benincaseae</taxon>
        <taxon>Cucumis</taxon>
    </lineage>
</organism>
<reference evidence="1 2" key="4">
    <citation type="journal article" date="2011" name="BMC Genomics">
        <title>RNA-Seq improves annotation of protein-coding genes in the cucumber genome.</title>
        <authorList>
            <person name="Li Z."/>
            <person name="Zhang Z."/>
            <person name="Yan P."/>
            <person name="Huang S."/>
            <person name="Fei Z."/>
            <person name="Lin K."/>
        </authorList>
    </citation>
    <scope>NUCLEOTIDE SEQUENCE [LARGE SCALE GENOMIC DNA]</scope>
    <source>
        <strain evidence="2">cv. 9930</strain>
    </source>
</reference>
<evidence type="ECO:0000313" key="1">
    <source>
        <dbReference type="EMBL" id="KGN51918.1"/>
    </source>
</evidence>
<reference evidence="1 2" key="3">
    <citation type="journal article" date="2010" name="BMC Genomics">
        <title>Transcriptome sequencing and comparative analysis of cucumber flowers with different sex types.</title>
        <authorList>
            <person name="Guo S."/>
            <person name="Zheng Y."/>
            <person name="Joung J.G."/>
            <person name="Liu S."/>
            <person name="Zhang Z."/>
            <person name="Crasta O.R."/>
            <person name="Sobral B.W."/>
            <person name="Xu Y."/>
            <person name="Huang S."/>
            <person name="Fei Z."/>
        </authorList>
    </citation>
    <scope>NUCLEOTIDE SEQUENCE [LARGE SCALE GENOMIC DNA]</scope>
    <source>
        <strain evidence="2">cv. 9930</strain>
    </source>
</reference>
<gene>
    <name evidence="1" type="ORF">Csa_5G605120</name>
</gene>
<proteinExistence type="predicted"/>
<dbReference type="Gramene" id="KGN51918">
    <property type="protein sequence ID" value="KGN51918"/>
    <property type="gene ID" value="Csa_5G605120"/>
</dbReference>
<evidence type="ECO:0000313" key="2">
    <source>
        <dbReference type="Proteomes" id="UP000029981"/>
    </source>
</evidence>
<reference evidence="1 2" key="2">
    <citation type="journal article" date="2009" name="PLoS ONE">
        <title>An integrated genetic and cytogenetic map of the cucumber genome.</title>
        <authorList>
            <person name="Ren Y."/>
            <person name="Zhang Z."/>
            <person name="Liu J."/>
            <person name="Staub J.E."/>
            <person name="Han Y."/>
            <person name="Cheng Z."/>
            <person name="Li X."/>
            <person name="Lu J."/>
            <person name="Miao H."/>
            <person name="Kang H."/>
            <person name="Xie B."/>
            <person name="Gu X."/>
            <person name="Wang X."/>
            <person name="Du Y."/>
            <person name="Jin W."/>
            <person name="Huang S."/>
        </authorList>
    </citation>
    <scope>NUCLEOTIDE SEQUENCE [LARGE SCALE GENOMIC DNA]</scope>
    <source>
        <strain evidence="2">cv. 9930</strain>
    </source>
</reference>
<dbReference type="EMBL" id="CM002926">
    <property type="protein sequence ID" value="KGN51918.1"/>
    <property type="molecule type" value="Genomic_DNA"/>
</dbReference>
<dbReference type="Proteomes" id="UP000029981">
    <property type="component" value="Chromosome 5"/>
</dbReference>
<accession>A0A0A0KQM8</accession>
<name>A0A0A0KQM8_CUCSA</name>